<evidence type="ECO:0000256" key="4">
    <source>
        <dbReference type="ARBA" id="ARBA00005215"/>
    </source>
</evidence>
<dbReference type="GO" id="GO:0004802">
    <property type="term" value="F:transketolase activity"/>
    <property type="evidence" value="ECO:0007669"/>
    <property type="project" value="UniProtKB-UniRule"/>
</dbReference>
<feature type="binding site" evidence="17">
    <location>
        <position position="265"/>
    </location>
    <ligand>
        <name>thiamine diphosphate</name>
        <dbReference type="ChEBI" id="CHEBI:58937"/>
    </ligand>
</feature>
<dbReference type="PROSITE" id="PS00802">
    <property type="entry name" value="TRANSKETOLASE_2"/>
    <property type="match status" value="1"/>
</dbReference>
<evidence type="ECO:0000256" key="19">
    <source>
        <dbReference type="PIRSR" id="PIRSR605478-5"/>
    </source>
</evidence>
<organism evidence="21 22">
    <name type="scientific">Roseovarius aestuarii</name>
    <dbReference type="NCBI Taxonomy" id="475083"/>
    <lineage>
        <taxon>Bacteria</taxon>
        <taxon>Pseudomonadati</taxon>
        <taxon>Pseudomonadota</taxon>
        <taxon>Alphaproteobacteria</taxon>
        <taxon>Rhodobacterales</taxon>
        <taxon>Roseobacteraceae</taxon>
        <taxon>Roseovarius</taxon>
    </lineage>
</organism>
<dbReference type="SMART" id="SM00861">
    <property type="entry name" value="Transket_pyr"/>
    <property type="match status" value="1"/>
</dbReference>
<dbReference type="CDD" id="cd02012">
    <property type="entry name" value="TPP_TK"/>
    <property type="match status" value="1"/>
</dbReference>
<dbReference type="FunFam" id="3.40.50.970:FF:000004">
    <property type="entry name" value="Transketolase"/>
    <property type="match status" value="1"/>
</dbReference>
<evidence type="ECO:0000256" key="13">
    <source>
        <dbReference type="ARBA" id="ARBA00049473"/>
    </source>
</evidence>
<dbReference type="PANTHER" id="PTHR43522">
    <property type="entry name" value="TRANSKETOLASE"/>
    <property type="match status" value="1"/>
</dbReference>
<dbReference type="InterPro" id="IPR005478">
    <property type="entry name" value="Transketolase_bac-like"/>
</dbReference>
<dbReference type="FunFam" id="3.40.50.970:FF:000003">
    <property type="entry name" value="Transketolase"/>
    <property type="match status" value="1"/>
</dbReference>
<dbReference type="FunFam" id="3.40.50.920:FF:000003">
    <property type="entry name" value="Transketolase"/>
    <property type="match status" value="1"/>
</dbReference>
<dbReference type="EC" id="2.2.1.1" evidence="7 14"/>
<comment type="similarity">
    <text evidence="5">Belongs to the transketolase family.</text>
</comment>
<dbReference type="InterPro" id="IPR055152">
    <property type="entry name" value="Transketolase-like_C_2"/>
</dbReference>
<feature type="site" description="Important for catalytic activity" evidence="19">
    <location>
        <position position="35"/>
    </location>
</feature>
<keyword evidence="10" id="KW-0106">Calcium</keyword>
<dbReference type="GO" id="GO:0009052">
    <property type="term" value="P:pentose-phosphate shunt, non-oxidative branch"/>
    <property type="evidence" value="ECO:0007669"/>
    <property type="project" value="UniProtKB-ARBA"/>
</dbReference>
<evidence type="ECO:0000256" key="7">
    <source>
        <dbReference type="ARBA" id="ARBA00013152"/>
    </source>
</evidence>
<feature type="binding site" evidence="16">
    <location>
        <position position="464"/>
    </location>
    <ligand>
        <name>substrate</name>
    </ligand>
</feature>
<feature type="binding site" evidence="18">
    <location>
        <position position="194"/>
    </location>
    <ligand>
        <name>Mg(2+)</name>
        <dbReference type="ChEBI" id="CHEBI:18420"/>
    </ligand>
</feature>
<dbReference type="InterPro" id="IPR033247">
    <property type="entry name" value="Transketolase_fam"/>
</dbReference>
<evidence type="ECO:0000256" key="3">
    <source>
        <dbReference type="ARBA" id="ARBA00004959"/>
    </source>
</evidence>
<dbReference type="InterPro" id="IPR020826">
    <property type="entry name" value="Transketolase_BS"/>
</dbReference>
<dbReference type="InterPro" id="IPR029061">
    <property type="entry name" value="THDP-binding"/>
</dbReference>
<dbReference type="Pfam" id="PF02779">
    <property type="entry name" value="Transket_pyr"/>
    <property type="match status" value="1"/>
</dbReference>
<evidence type="ECO:0000256" key="2">
    <source>
        <dbReference type="ARBA" id="ARBA00001941"/>
    </source>
</evidence>
<comment type="cofactor">
    <cofactor evidence="18">
        <name>Mg(2+)</name>
        <dbReference type="ChEBI" id="CHEBI:18420"/>
    </cofactor>
    <text evidence="18">Binds 1 Mg(2+) ion per subunit. Can also utilize other divalent metal cations, such as Ca(2+), Mn(2+) and Co(2+).</text>
</comment>
<feature type="binding site" evidence="16">
    <location>
        <position position="472"/>
    </location>
    <ligand>
        <name>substrate</name>
    </ligand>
</feature>
<dbReference type="PANTHER" id="PTHR43522:SF2">
    <property type="entry name" value="TRANSKETOLASE 1-RELATED"/>
    <property type="match status" value="1"/>
</dbReference>
<comment type="cofactor">
    <cofactor evidence="1">
        <name>Ca(2+)</name>
        <dbReference type="ChEBI" id="CHEBI:29108"/>
    </cofactor>
</comment>
<evidence type="ECO:0000256" key="17">
    <source>
        <dbReference type="PIRSR" id="PIRSR605478-3"/>
    </source>
</evidence>
<proteinExistence type="inferred from homology"/>
<dbReference type="InterPro" id="IPR009014">
    <property type="entry name" value="Transketo_C/PFOR_II"/>
</dbReference>
<evidence type="ECO:0000256" key="18">
    <source>
        <dbReference type="PIRSR" id="PIRSR605478-4"/>
    </source>
</evidence>
<comment type="cofactor">
    <cofactor evidence="17">
        <name>thiamine diphosphate</name>
        <dbReference type="ChEBI" id="CHEBI:58937"/>
    </cofactor>
    <text evidence="17">Binds 1 thiamine pyrophosphate per subunit. During the reaction, the substrate forms a covalent intermediate with the cofactor.</text>
</comment>
<dbReference type="Gene3D" id="3.40.50.970">
    <property type="match status" value="2"/>
</dbReference>
<evidence type="ECO:0000256" key="8">
    <source>
        <dbReference type="ARBA" id="ARBA00022679"/>
    </source>
</evidence>
<feature type="binding site" evidence="17">
    <location>
        <position position="192"/>
    </location>
    <ligand>
        <name>thiamine diphosphate</name>
        <dbReference type="ChEBI" id="CHEBI:58937"/>
    </ligand>
</feature>
<dbReference type="InterPro" id="IPR005474">
    <property type="entry name" value="Transketolase_N"/>
</dbReference>
<feature type="binding site" evidence="17">
    <location>
        <position position="75"/>
    </location>
    <ligand>
        <name>thiamine diphosphate</name>
        <dbReference type="ChEBI" id="CHEBI:58937"/>
    </ligand>
</feature>
<name>A0A1X7BQB3_9RHOB</name>
<evidence type="ECO:0000256" key="12">
    <source>
        <dbReference type="ARBA" id="ARBA00023052"/>
    </source>
</evidence>
<feature type="binding site" evidence="16">
    <location>
        <position position="360"/>
    </location>
    <ligand>
        <name>substrate</name>
    </ligand>
</feature>
<dbReference type="CDD" id="cd07033">
    <property type="entry name" value="TPP_PYR_DXS_TK_like"/>
    <property type="match status" value="1"/>
</dbReference>
<dbReference type="Gene3D" id="3.40.50.920">
    <property type="match status" value="1"/>
</dbReference>
<dbReference type="GO" id="GO:0005829">
    <property type="term" value="C:cytosol"/>
    <property type="evidence" value="ECO:0007669"/>
    <property type="project" value="TreeGrafter"/>
</dbReference>
<comment type="pathway">
    <text evidence="3">Carbohydrate degradation; pentose phosphate pathway.</text>
</comment>
<evidence type="ECO:0000256" key="10">
    <source>
        <dbReference type="ARBA" id="ARBA00022837"/>
    </source>
</evidence>
<gene>
    <name evidence="21" type="primary">tktA</name>
    <name evidence="21" type="ORF">ROA7745_01589</name>
</gene>
<feature type="binding site" evidence="17">
    <location>
        <position position="440"/>
    </location>
    <ligand>
        <name>thiamine diphosphate</name>
        <dbReference type="ChEBI" id="CHEBI:58937"/>
    </ligand>
</feature>
<feature type="binding site" evidence="16">
    <location>
        <position position="387"/>
    </location>
    <ligand>
        <name>substrate</name>
    </ligand>
</feature>
<feature type="binding site" evidence="16">
    <location>
        <position position="523"/>
    </location>
    <ligand>
        <name>substrate</name>
    </ligand>
</feature>
<keyword evidence="11 18" id="KW-0460">Magnesium</keyword>
<dbReference type="Pfam" id="PF00456">
    <property type="entry name" value="Transketolase_N"/>
    <property type="match status" value="1"/>
</dbReference>
<dbReference type="AlphaFoldDB" id="A0A1X7BQB3"/>
<comment type="subunit">
    <text evidence="6">Homodimer.</text>
</comment>
<dbReference type="EMBL" id="FWXB01000004">
    <property type="protein sequence ID" value="SMC11770.1"/>
    <property type="molecule type" value="Genomic_DNA"/>
</dbReference>
<feature type="binding site" evidence="17">
    <location>
        <position position="163"/>
    </location>
    <ligand>
        <name>thiamine diphosphate</name>
        <dbReference type="ChEBI" id="CHEBI:58937"/>
    </ligand>
</feature>
<evidence type="ECO:0000256" key="11">
    <source>
        <dbReference type="ARBA" id="ARBA00022842"/>
    </source>
</evidence>
<feature type="binding site" evidence="18">
    <location>
        <position position="192"/>
    </location>
    <ligand>
        <name>Mg(2+)</name>
        <dbReference type="ChEBI" id="CHEBI:18420"/>
    </ligand>
</feature>
<feature type="binding site" evidence="16">
    <location>
        <position position="35"/>
    </location>
    <ligand>
        <name>substrate</name>
    </ligand>
</feature>
<sequence>MDIAALRQANPDHWNKAAAIRALTLDAVHAANSGHSGMPMGMADVATVLFEKHLKFDAAAPNWPDRDRFILSAGHGSMLLYSLLHLTGYEGMELDQIKSFRQWGARTAGHPENFLHDGIETTTGPLGQGISNAVGFAMAEEILRARYGRKLVDHYTYAIAGDGCLMEGVSHEAIGLAGRHSLGKLIVLWDNNDITIDGKVSLSDKTDQVKRFRAAGWQVLEIDGHNPTEIDAALTAAKKTKKPTMIACKTHIAIGHAAQDTSKGHGALTDEAQMAAAKAAYGWTTGPFEVPDDIKSAWEAIGSRGASDHADWKARFAEVSERRQAEFTRIFAGDAPAKLSARIKALKKQISEEKPKVATRKSSEMVLEVVNPIMPETVGGSADLTGSNNTKTGDLGVFDTDNRKGRYIYWGIREHGMAAAMNGMALHGGIRPYGGTFMCFTDYARPAMRLAALMKVPTVFVMTHDSIGLGEDGPTHQPVEHLAISRATPNTMVFRPCDTVETAEAWELALSSKSTPSVLSLTRQGLPTLRHEHKNKNLSAQGAYVLADADGKRQAILIATGSEVEIAMKARDMLQAAGIGTRVVSMPCMELFADQDEAYRKRVLPGGPVRVGVEAAVQQGWDRWLLGERGREAKAGFVGMDSFGASAPAGTLFEKFGITAEAVAEKVKSLLCSTSPEGVLAG</sequence>
<dbReference type="NCBIfam" id="TIGR00232">
    <property type="entry name" value="tktlase_bact"/>
    <property type="match status" value="1"/>
</dbReference>
<feature type="binding site" evidence="16">
    <location>
        <position position="265"/>
    </location>
    <ligand>
        <name>substrate</name>
    </ligand>
</feature>
<dbReference type="InterPro" id="IPR005475">
    <property type="entry name" value="Transketolase-like_Pyr-bd"/>
</dbReference>
<reference evidence="21 22" key="1">
    <citation type="submission" date="2017-03" db="EMBL/GenBank/DDBJ databases">
        <authorList>
            <person name="Afonso C.L."/>
            <person name="Miller P.J."/>
            <person name="Scott M.A."/>
            <person name="Spackman E."/>
            <person name="Goraichik I."/>
            <person name="Dimitrov K.M."/>
            <person name="Suarez D.L."/>
            <person name="Swayne D.E."/>
        </authorList>
    </citation>
    <scope>NUCLEOTIDE SEQUENCE [LARGE SCALE GENOMIC DNA]</scope>
    <source>
        <strain evidence="21 22">CECT 7745</strain>
    </source>
</reference>
<evidence type="ECO:0000256" key="5">
    <source>
        <dbReference type="ARBA" id="ARBA00007131"/>
    </source>
</evidence>
<evidence type="ECO:0000256" key="9">
    <source>
        <dbReference type="ARBA" id="ARBA00022723"/>
    </source>
</evidence>
<evidence type="ECO:0000313" key="22">
    <source>
        <dbReference type="Proteomes" id="UP000193224"/>
    </source>
</evidence>
<feature type="binding site" evidence="18">
    <location>
        <position position="162"/>
    </location>
    <ligand>
        <name>Mg(2+)</name>
        <dbReference type="ChEBI" id="CHEBI:18420"/>
    </ligand>
</feature>
<protein>
    <recommendedName>
        <fullName evidence="7 14">Transketolase</fullName>
        <ecNumber evidence="7 14">2.2.1.1</ecNumber>
    </recommendedName>
</protein>
<keyword evidence="9 18" id="KW-0479">Metal-binding</keyword>
<evidence type="ECO:0000313" key="21">
    <source>
        <dbReference type="EMBL" id="SMC11770.1"/>
    </source>
</evidence>
<dbReference type="Pfam" id="PF22613">
    <property type="entry name" value="Transketolase_C_1"/>
    <property type="match status" value="1"/>
</dbReference>
<feature type="site" description="Important for catalytic activity" evidence="19">
    <location>
        <position position="265"/>
    </location>
</feature>
<feature type="domain" description="Transketolase-like pyrimidine-binding" evidence="20">
    <location>
        <begin position="357"/>
        <end position="528"/>
    </location>
</feature>
<evidence type="ECO:0000259" key="20">
    <source>
        <dbReference type="SMART" id="SM00861"/>
    </source>
</evidence>
<dbReference type="GO" id="GO:0046872">
    <property type="term" value="F:metal ion binding"/>
    <property type="evidence" value="ECO:0007669"/>
    <property type="project" value="UniProtKB-KW"/>
</dbReference>
<keyword evidence="8 21" id="KW-0808">Transferase</keyword>
<dbReference type="RefSeq" id="WP_085799725.1">
    <property type="nucleotide sequence ID" value="NZ_FWXB01000004.1"/>
</dbReference>
<keyword evidence="12 17" id="KW-0786">Thiamine pyrophosphate</keyword>
<evidence type="ECO:0000256" key="16">
    <source>
        <dbReference type="PIRSR" id="PIRSR605478-2"/>
    </source>
</evidence>
<dbReference type="SUPFAM" id="SSF52518">
    <property type="entry name" value="Thiamin diphosphate-binding fold (THDP-binding)"/>
    <property type="match status" value="2"/>
</dbReference>
<dbReference type="Proteomes" id="UP000193224">
    <property type="component" value="Unassembled WGS sequence"/>
</dbReference>
<comment type="pathway">
    <text evidence="4">Carbohydrate biosynthesis; Calvin cycle.</text>
</comment>
<evidence type="ECO:0000256" key="1">
    <source>
        <dbReference type="ARBA" id="ARBA00001913"/>
    </source>
</evidence>
<evidence type="ECO:0000256" key="15">
    <source>
        <dbReference type="PIRSR" id="PIRSR605478-1"/>
    </source>
</evidence>
<comment type="catalytic activity">
    <reaction evidence="13">
        <text>D-sedoheptulose 7-phosphate + D-glyceraldehyde 3-phosphate = aldehydo-D-ribose 5-phosphate + D-xylulose 5-phosphate</text>
        <dbReference type="Rhea" id="RHEA:10508"/>
        <dbReference type="ChEBI" id="CHEBI:57483"/>
        <dbReference type="ChEBI" id="CHEBI:57737"/>
        <dbReference type="ChEBI" id="CHEBI:58273"/>
        <dbReference type="ChEBI" id="CHEBI:59776"/>
        <dbReference type="EC" id="2.2.1.1"/>
    </reaction>
</comment>
<comment type="cofactor">
    <cofactor evidence="2">
        <name>Co(2+)</name>
        <dbReference type="ChEBI" id="CHEBI:48828"/>
    </cofactor>
</comment>
<evidence type="ECO:0000256" key="6">
    <source>
        <dbReference type="ARBA" id="ARBA00011738"/>
    </source>
</evidence>
<dbReference type="OrthoDB" id="8732661at2"/>
<feature type="active site" description="Proton donor" evidence="15">
    <location>
        <position position="414"/>
    </location>
</feature>
<feature type="binding site" evidence="16">
    <location>
        <position position="476"/>
    </location>
    <ligand>
        <name>substrate</name>
    </ligand>
</feature>
<accession>A0A1X7BQB3</accession>
<feature type="binding site" evidence="17">
    <location>
        <begin position="124"/>
        <end position="126"/>
    </location>
    <ligand>
        <name>thiamine diphosphate</name>
        <dbReference type="ChEBI" id="CHEBI:58937"/>
    </ligand>
</feature>
<dbReference type="SUPFAM" id="SSF52922">
    <property type="entry name" value="TK C-terminal domain-like"/>
    <property type="match status" value="1"/>
</dbReference>
<evidence type="ECO:0000256" key="14">
    <source>
        <dbReference type="NCBIfam" id="TIGR00232"/>
    </source>
</evidence>
<keyword evidence="22" id="KW-1185">Reference proteome</keyword>